<protein>
    <submittedName>
        <fullName evidence="1">Uncharacterized protein</fullName>
    </submittedName>
</protein>
<dbReference type="OrthoDB" id="5152715at2759"/>
<sequence length="60" mass="7074">MRPKAPDLVLPRFDFERYNPYAPKASFLSAELFDQLLKDEVIMTKEELDKKYGFYIPSNS</sequence>
<keyword evidence="2" id="KW-1185">Reference proteome</keyword>
<organism evidence="1 2">
    <name type="scientific">Clonostachys rhizophaga</name>
    <dbReference type="NCBI Taxonomy" id="160324"/>
    <lineage>
        <taxon>Eukaryota</taxon>
        <taxon>Fungi</taxon>
        <taxon>Dikarya</taxon>
        <taxon>Ascomycota</taxon>
        <taxon>Pezizomycotina</taxon>
        <taxon>Sordariomycetes</taxon>
        <taxon>Hypocreomycetidae</taxon>
        <taxon>Hypocreales</taxon>
        <taxon>Bionectriaceae</taxon>
        <taxon>Clonostachys</taxon>
    </lineage>
</organism>
<proteinExistence type="predicted"/>
<dbReference type="Proteomes" id="UP000696573">
    <property type="component" value="Unassembled WGS sequence"/>
</dbReference>
<comment type="caution">
    <text evidence="1">The sequence shown here is derived from an EMBL/GenBank/DDBJ whole genome shotgun (WGS) entry which is preliminary data.</text>
</comment>
<evidence type="ECO:0000313" key="1">
    <source>
        <dbReference type="EMBL" id="CAH0022503.1"/>
    </source>
</evidence>
<reference evidence="1" key="1">
    <citation type="submission" date="2021-10" db="EMBL/GenBank/DDBJ databases">
        <authorList>
            <person name="Piombo E."/>
        </authorList>
    </citation>
    <scope>NUCLEOTIDE SEQUENCE</scope>
</reference>
<accession>A0A9N9VFQ8</accession>
<dbReference type="AlphaFoldDB" id="A0A9N9VFQ8"/>
<dbReference type="EMBL" id="CABFNQ020000679">
    <property type="protein sequence ID" value="CAH0022503.1"/>
    <property type="molecule type" value="Genomic_DNA"/>
</dbReference>
<name>A0A9N9VFQ8_9HYPO</name>
<evidence type="ECO:0000313" key="2">
    <source>
        <dbReference type="Proteomes" id="UP000696573"/>
    </source>
</evidence>
<gene>
    <name evidence="1" type="ORF">CRHIZ90672A_00016313</name>
</gene>